<dbReference type="AlphaFoldDB" id="A0A0S4M9B7"/>
<dbReference type="NCBIfam" id="TIGR00639">
    <property type="entry name" value="PurN"/>
    <property type="match status" value="1"/>
</dbReference>
<dbReference type="Proteomes" id="UP000198651">
    <property type="component" value="Chromosome I"/>
</dbReference>
<dbReference type="Pfam" id="PF00551">
    <property type="entry name" value="Formyl_trans_N"/>
    <property type="match status" value="1"/>
</dbReference>
<dbReference type="GO" id="GO:0006189">
    <property type="term" value="P:'de novo' IMP biosynthetic process"/>
    <property type="evidence" value="ECO:0007669"/>
    <property type="project" value="UniProtKB-UniRule"/>
</dbReference>
<dbReference type="STRING" id="1561003.Ark11_1246"/>
<dbReference type="EC" id="2.1.2.2" evidence="4"/>
<feature type="binding site" evidence="4">
    <location>
        <position position="102"/>
    </location>
    <ligand>
        <name>(6R)-10-formyltetrahydrofolate</name>
        <dbReference type="ChEBI" id="CHEBI:195366"/>
    </ligand>
</feature>
<name>A0A0S4M9B7_9BURK</name>
<sequence length="205" mass="22991">MKIAVLFSGKGSNLGALISSPVRPNIELCLTDNPNALGIINARSHNLPVFIANYEEYVNKSEFEKTVLNELRRRAINYVVLAGFMRILSADFISQYSNRIINIHPSLLPSYTGLNTHERVIKNGNRIHGVTIHFVTPQVDTGPIIAQGAIRVQPNDTPESLQERIHKLEHLMYPKVMSWIIKGQIYVNAQGKVVPPFCTGFIMED</sequence>
<dbReference type="PATRIC" id="fig|1561003.3.peg.1282"/>
<dbReference type="PANTHER" id="PTHR43369">
    <property type="entry name" value="PHOSPHORIBOSYLGLYCINAMIDE FORMYLTRANSFERASE"/>
    <property type="match status" value="1"/>
</dbReference>
<evidence type="ECO:0000256" key="1">
    <source>
        <dbReference type="ARBA" id="ARBA00005054"/>
    </source>
</evidence>
<dbReference type="PANTHER" id="PTHR43369:SF2">
    <property type="entry name" value="PHOSPHORIBOSYLGLYCINAMIDE FORMYLTRANSFERASE"/>
    <property type="match status" value="1"/>
</dbReference>
<dbReference type="CDD" id="cd08645">
    <property type="entry name" value="FMT_core_GART"/>
    <property type="match status" value="1"/>
</dbReference>
<gene>
    <name evidence="4 6" type="primary">purN</name>
    <name evidence="6" type="ORF">Ark11_1246</name>
</gene>
<keyword evidence="2 4" id="KW-0808">Transferase</keyword>
<dbReference type="GO" id="GO:0005737">
    <property type="term" value="C:cytoplasm"/>
    <property type="evidence" value="ECO:0007669"/>
    <property type="project" value="TreeGrafter"/>
</dbReference>
<dbReference type="InterPro" id="IPR036477">
    <property type="entry name" value="Formyl_transf_N_sf"/>
</dbReference>
<organism evidence="6 7">
    <name type="scientific">Candidatus Ichthyocystis hellenicum</name>
    <dbReference type="NCBI Taxonomy" id="1561003"/>
    <lineage>
        <taxon>Bacteria</taxon>
        <taxon>Pseudomonadati</taxon>
        <taxon>Pseudomonadota</taxon>
        <taxon>Betaproteobacteria</taxon>
        <taxon>Burkholderiales</taxon>
        <taxon>Candidatus Ichthyocystis</taxon>
    </lineage>
</organism>
<keyword evidence="7" id="KW-1185">Reference proteome</keyword>
<dbReference type="Gene3D" id="3.40.50.170">
    <property type="entry name" value="Formyl transferase, N-terminal domain"/>
    <property type="match status" value="1"/>
</dbReference>
<feature type="binding site" evidence="4">
    <location>
        <begin position="85"/>
        <end position="88"/>
    </location>
    <ligand>
        <name>(6R)-10-formyltetrahydrofolate</name>
        <dbReference type="ChEBI" id="CHEBI:195366"/>
    </ligand>
</feature>
<evidence type="ECO:0000313" key="7">
    <source>
        <dbReference type="Proteomes" id="UP000198651"/>
    </source>
</evidence>
<evidence type="ECO:0000256" key="3">
    <source>
        <dbReference type="ARBA" id="ARBA00022755"/>
    </source>
</evidence>
<dbReference type="EMBL" id="LN906597">
    <property type="protein sequence ID" value="CUT18052.1"/>
    <property type="molecule type" value="Genomic_DNA"/>
</dbReference>
<evidence type="ECO:0000313" key="6">
    <source>
        <dbReference type="EMBL" id="CUT18052.1"/>
    </source>
</evidence>
<feature type="binding site" evidence="4">
    <location>
        <begin position="11"/>
        <end position="13"/>
    </location>
    <ligand>
        <name>N(1)-(5-phospho-beta-D-ribosyl)glycinamide</name>
        <dbReference type="ChEBI" id="CHEBI:143788"/>
    </ligand>
</feature>
<accession>A0A0S4M9B7</accession>
<evidence type="ECO:0000256" key="4">
    <source>
        <dbReference type="HAMAP-Rule" id="MF_01930"/>
    </source>
</evidence>
<evidence type="ECO:0000259" key="5">
    <source>
        <dbReference type="Pfam" id="PF00551"/>
    </source>
</evidence>
<dbReference type="InterPro" id="IPR004607">
    <property type="entry name" value="GART"/>
</dbReference>
<comment type="function">
    <text evidence="4">Catalyzes the transfer of a formyl group from 10-formyltetrahydrofolate to 5-phospho-ribosyl-glycinamide (GAR), producing 5-phospho-ribosyl-N-formylglycinamide (FGAR) and tetrahydrofolate.</text>
</comment>
<dbReference type="HAMAP" id="MF_01930">
    <property type="entry name" value="PurN"/>
    <property type="match status" value="1"/>
</dbReference>
<dbReference type="GO" id="GO:0004644">
    <property type="term" value="F:phosphoribosylglycinamide formyltransferase activity"/>
    <property type="evidence" value="ECO:0007669"/>
    <property type="project" value="UniProtKB-UniRule"/>
</dbReference>
<proteinExistence type="inferred from homology"/>
<keyword evidence="3 4" id="KW-0658">Purine biosynthesis</keyword>
<comment type="pathway">
    <text evidence="1 4">Purine metabolism; IMP biosynthesis via de novo pathway; N(2)-formyl-N(1)-(5-phospho-D-ribosyl)glycinamide from N(1)-(5-phospho-D-ribosyl)glycinamide (10-formyl THF route): step 1/1.</text>
</comment>
<feature type="site" description="Raises pKa of active site His" evidence="4">
    <location>
        <position position="140"/>
    </location>
</feature>
<dbReference type="UniPathway" id="UPA00074">
    <property type="reaction ID" value="UER00126"/>
</dbReference>
<reference evidence="7" key="1">
    <citation type="submission" date="2015-11" db="EMBL/GenBank/DDBJ databases">
        <authorList>
            <person name="Seth-Smith H.M.B."/>
        </authorList>
    </citation>
    <scope>NUCLEOTIDE SEQUENCE [LARGE SCALE GENOMIC DNA]</scope>
    <source>
        <strain evidence="7">2013Ark11</strain>
    </source>
</reference>
<comment type="catalytic activity">
    <reaction evidence="4">
        <text>N(1)-(5-phospho-beta-D-ribosyl)glycinamide + (6R)-10-formyltetrahydrofolate = N(2)-formyl-N(1)-(5-phospho-beta-D-ribosyl)glycinamide + (6S)-5,6,7,8-tetrahydrofolate + H(+)</text>
        <dbReference type="Rhea" id="RHEA:15053"/>
        <dbReference type="ChEBI" id="CHEBI:15378"/>
        <dbReference type="ChEBI" id="CHEBI:57453"/>
        <dbReference type="ChEBI" id="CHEBI:143788"/>
        <dbReference type="ChEBI" id="CHEBI:147286"/>
        <dbReference type="ChEBI" id="CHEBI:195366"/>
        <dbReference type="EC" id="2.1.2.2"/>
    </reaction>
</comment>
<protein>
    <recommendedName>
        <fullName evidence="4">Phosphoribosylglycinamide formyltransferase</fullName>
        <ecNumber evidence="4">2.1.2.2</ecNumber>
    </recommendedName>
    <alternativeName>
        <fullName evidence="4">5'-phosphoribosylglycinamide transformylase</fullName>
    </alternativeName>
    <alternativeName>
        <fullName evidence="4">GAR transformylase</fullName>
        <shortName evidence="4">GART</shortName>
    </alternativeName>
</protein>
<feature type="active site" description="Proton donor" evidence="4">
    <location>
        <position position="104"/>
    </location>
</feature>
<dbReference type="InterPro" id="IPR002376">
    <property type="entry name" value="Formyl_transf_N"/>
</dbReference>
<feature type="domain" description="Formyl transferase N-terminal" evidence="5">
    <location>
        <begin position="1"/>
        <end position="176"/>
    </location>
</feature>
<comment type="similarity">
    <text evidence="4">Belongs to the GART family.</text>
</comment>
<dbReference type="SUPFAM" id="SSF53328">
    <property type="entry name" value="Formyltransferase"/>
    <property type="match status" value="1"/>
</dbReference>
<feature type="binding site" evidence="4">
    <location>
        <position position="60"/>
    </location>
    <ligand>
        <name>(6R)-10-formyltetrahydrofolate</name>
        <dbReference type="ChEBI" id="CHEBI:195366"/>
    </ligand>
</feature>
<evidence type="ECO:0000256" key="2">
    <source>
        <dbReference type="ARBA" id="ARBA00022679"/>
    </source>
</evidence>